<accession>A0A2M8QBH7</accession>
<dbReference type="SUPFAM" id="SSF52266">
    <property type="entry name" value="SGNH hydrolase"/>
    <property type="match status" value="1"/>
</dbReference>
<gene>
    <name evidence="1" type="ORF">CUN48_10110</name>
</gene>
<protein>
    <submittedName>
        <fullName evidence="1">Uncharacterized protein</fullName>
    </submittedName>
</protein>
<evidence type="ECO:0000313" key="1">
    <source>
        <dbReference type="EMBL" id="PJF47158.1"/>
    </source>
</evidence>
<organism evidence="1 2">
    <name type="scientific">Candidatus Thermofonsia Clade 3 bacterium</name>
    <dbReference type="NCBI Taxonomy" id="2364212"/>
    <lineage>
        <taxon>Bacteria</taxon>
        <taxon>Bacillati</taxon>
        <taxon>Chloroflexota</taxon>
        <taxon>Candidatus Thermofontia</taxon>
        <taxon>Candidatus Thermofonsia Clade 3</taxon>
    </lineage>
</organism>
<name>A0A2M8QBH7_9CHLR</name>
<reference evidence="1 2" key="1">
    <citation type="submission" date="2017-11" db="EMBL/GenBank/DDBJ databases">
        <title>Evolution of Phototrophy in the Chloroflexi Phylum Driven by Horizontal Gene Transfer.</title>
        <authorList>
            <person name="Ward L.M."/>
            <person name="Hemp J."/>
            <person name="Shih P.M."/>
            <person name="Mcglynn S.E."/>
            <person name="Fischer W."/>
        </authorList>
    </citation>
    <scope>NUCLEOTIDE SEQUENCE [LARGE SCALE GENOMIC DNA]</scope>
    <source>
        <strain evidence="1">JP3_7</strain>
    </source>
</reference>
<dbReference type="AlphaFoldDB" id="A0A2M8QBH7"/>
<dbReference type="Proteomes" id="UP000230790">
    <property type="component" value="Unassembled WGS sequence"/>
</dbReference>
<dbReference type="InterPro" id="IPR036514">
    <property type="entry name" value="SGNH_hydro_sf"/>
</dbReference>
<comment type="caution">
    <text evidence="1">The sequence shown here is derived from an EMBL/GenBank/DDBJ whole genome shotgun (WGS) entry which is preliminary data.</text>
</comment>
<evidence type="ECO:0000313" key="2">
    <source>
        <dbReference type="Proteomes" id="UP000230790"/>
    </source>
</evidence>
<sequence length="373" mass="41537">MTLDARTALRIAVKALSLFVALNLVFALTDPVPALGRLSLYNVLWPGRARLPYGDDPARAYNLSLFDLNAMFASHELAGAPKRADEFRVLLMGDSATWGWLLRNENTLAGQLNAMRLKTADGRIVRAYNLGYPIMSLTKDLLMLSRAVAYQPDLVVWLVTLESFPADQQLAHPIVQHNAEAVRALIAEHRLRSRPDDPALLAPTFLQRTLVGQRRALADWLRLQTYGALWAATRIDQHIPETYEPAQRDLDADRSFKGLLPPTLPKDALAFDVLDVGMRIAAGAGARVLVVNEPILVSTGRNSDARYNFLYPRWAYDQYRALLRDHLQLRGVDYLDAWNLVPQTEFTNSAVHLTPAGARMLAEALAKVIVGRG</sequence>
<dbReference type="Gene3D" id="3.40.50.1110">
    <property type="entry name" value="SGNH hydrolase"/>
    <property type="match status" value="1"/>
</dbReference>
<proteinExistence type="predicted"/>
<dbReference type="EMBL" id="PGTN01000064">
    <property type="protein sequence ID" value="PJF47158.1"/>
    <property type="molecule type" value="Genomic_DNA"/>
</dbReference>